<dbReference type="Gene3D" id="3.40.30.10">
    <property type="entry name" value="Glutaredoxin"/>
    <property type="match status" value="1"/>
</dbReference>
<dbReference type="SUPFAM" id="SSF52833">
    <property type="entry name" value="Thioredoxin-like"/>
    <property type="match status" value="1"/>
</dbReference>
<proteinExistence type="predicted"/>
<gene>
    <name evidence="3" type="ORF">HPE56_07690</name>
</gene>
<dbReference type="PANTHER" id="PTHR15337">
    <property type="entry name" value="ANTERIOR GRADIENT PROTEIN-RELATED"/>
    <property type="match status" value="1"/>
</dbReference>
<dbReference type="InterPro" id="IPR051099">
    <property type="entry name" value="AGR/TXD"/>
</dbReference>
<dbReference type="InterPro" id="IPR036249">
    <property type="entry name" value="Thioredoxin-like_sf"/>
</dbReference>
<protein>
    <submittedName>
        <fullName evidence="3">Thioredoxin family protein</fullName>
    </submittedName>
</protein>
<dbReference type="Pfam" id="PF13899">
    <property type="entry name" value="Thioredoxin_7"/>
    <property type="match status" value="1"/>
</dbReference>
<keyword evidence="1" id="KW-0732">Signal</keyword>
<dbReference type="PANTHER" id="PTHR15337:SF11">
    <property type="entry name" value="THIOREDOXIN DOMAIN-CONTAINING PROTEIN"/>
    <property type="match status" value="1"/>
</dbReference>
<feature type="domain" description="Thioredoxin" evidence="2">
    <location>
        <begin position="4"/>
        <end position="150"/>
    </location>
</feature>
<evidence type="ECO:0000313" key="3">
    <source>
        <dbReference type="EMBL" id="MBD0777671.1"/>
    </source>
</evidence>
<accession>A0ABR7UZF5</accession>
<keyword evidence="4" id="KW-1185">Reference proteome</keyword>
<dbReference type="InterPro" id="IPR013766">
    <property type="entry name" value="Thioredoxin_domain"/>
</dbReference>
<evidence type="ECO:0000313" key="4">
    <source>
        <dbReference type="Proteomes" id="UP001166021"/>
    </source>
</evidence>
<name>A0ABR7UZF5_9FLAO</name>
<dbReference type="Proteomes" id="UP001166021">
    <property type="component" value="Unassembled WGS sequence"/>
</dbReference>
<reference evidence="3" key="1">
    <citation type="submission" date="2020-05" db="EMBL/GenBank/DDBJ databases">
        <title>The draft genome sequence of Maribacter sp. ANRC-HE7.</title>
        <authorList>
            <person name="Mu L."/>
        </authorList>
    </citation>
    <scope>NUCLEOTIDE SEQUENCE</scope>
    <source>
        <strain evidence="3">ANRC-HE7</strain>
    </source>
</reference>
<sequence length="150" mass="17663">MKSLLFLFLVPLFLTTEMHTDMDKDTKWLTDFEKALKVAKKDHKNVLVYFTGSDWCPPCKMLKTDLFDSAEFKALSKDYVLLYVDMPRNRDLLSPEQREHNKDLLKKYNKKGVFPLLKIVNAKGNALDEYSGYSMNGEIRYHLDLLNRYK</sequence>
<organism evidence="3 4">
    <name type="scientific">Maribacter aquimaris</name>
    <dbReference type="NCBI Taxonomy" id="2737171"/>
    <lineage>
        <taxon>Bacteria</taxon>
        <taxon>Pseudomonadati</taxon>
        <taxon>Bacteroidota</taxon>
        <taxon>Flavobacteriia</taxon>
        <taxon>Flavobacteriales</taxon>
        <taxon>Flavobacteriaceae</taxon>
        <taxon>Maribacter</taxon>
    </lineage>
</organism>
<dbReference type="PROSITE" id="PS51352">
    <property type="entry name" value="THIOREDOXIN_2"/>
    <property type="match status" value="1"/>
</dbReference>
<comment type="caution">
    <text evidence="3">The sequence shown here is derived from an EMBL/GenBank/DDBJ whole genome shotgun (WGS) entry which is preliminary data.</text>
</comment>
<dbReference type="RefSeq" id="WP_188243180.1">
    <property type="nucleotide sequence ID" value="NZ_JABTCF010000003.1"/>
</dbReference>
<evidence type="ECO:0000256" key="1">
    <source>
        <dbReference type="ARBA" id="ARBA00022729"/>
    </source>
</evidence>
<evidence type="ECO:0000259" key="2">
    <source>
        <dbReference type="PROSITE" id="PS51352"/>
    </source>
</evidence>
<dbReference type="EMBL" id="JABTCF010000003">
    <property type="protein sequence ID" value="MBD0777671.1"/>
    <property type="molecule type" value="Genomic_DNA"/>
</dbReference>